<dbReference type="InParanoid" id="G2XTY8"/>
<evidence type="ECO:0000313" key="3">
    <source>
        <dbReference type="Proteomes" id="UP000008177"/>
    </source>
</evidence>
<gene>
    <name evidence="2" type="ORF">BofuT4_P061680.1</name>
</gene>
<reference evidence="3" key="1">
    <citation type="journal article" date="2011" name="PLoS Genet.">
        <title>Genomic analysis of the necrotrophic fungal pathogens Sclerotinia sclerotiorum and Botrytis cinerea.</title>
        <authorList>
            <person name="Amselem J."/>
            <person name="Cuomo C.A."/>
            <person name="van Kan J.A."/>
            <person name="Viaud M."/>
            <person name="Benito E.P."/>
            <person name="Couloux A."/>
            <person name="Coutinho P.M."/>
            <person name="de Vries R.P."/>
            <person name="Dyer P.S."/>
            <person name="Fillinger S."/>
            <person name="Fournier E."/>
            <person name="Gout L."/>
            <person name="Hahn M."/>
            <person name="Kohn L."/>
            <person name="Lapalu N."/>
            <person name="Plummer K.M."/>
            <person name="Pradier J.M."/>
            <person name="Quevillon E."/>
            <person name="Sharon A."/>
            <person name="Simon A."/>
            <person name="ten Have A."/>
            <person name="Tudzynski B."/>
            <person name="Tudzynski P."/>
            <person name="Wincker P."/>
            <person name="Andrew M."/>
            <person name="Anthouard V."/>
            <person name="Beever R.E."/>
            <person name="Beffa R."/>
            <person name="Benoit I."/>
            <person name="Bouzid O."/>
            <person name="Brault B."/>
            <person name="Chen Z."/>
            <person name="Choquer M."/>
            <person name="Collemare J."/>
            <person name="Cotton P."/>
            <person name="Danchin E.G."/>
            <person name="Da Silva C."/>
            <person name="Gautier A."/>
            <person name="Giraud C."/>
            <person name="Giraud T."/>
            <person name="Gonzalez C."/>
            <person name="Grossetete S."/>
            <person name="Guldener U."/>
            <person name="Henrissat B."/>
            <person name="Howlett B.J."/>
            <person name="Kodira C."/>
            <person name="Kretschmer M."/>
            <person name="Lappartient A."/>
            <person name="Leroch M."/>
            <person name="Levis C."/>
            <person name="Mauceli E."/>
            <person name="Neuveglise C."/>
            <person name="Oeser B."/>
            <person name="Pearson M."/>
            <person name="Poulain J."/>
            <person name="Poussereau N."/>
            <person name="Quesneville H."/>
            <person name="Rascle C."/>
            <person name="Schumacher J."/>
            <person name="Segurens B."/>
            <person name="Sexton A."/>
            <person name="Silva E."/>
            <person name="Sirven C."/>
            <person name="Soanes D.M."/>
            <person name="Talbot N.J."/>
            <person name="Templeton M."/>
            <person name="Yandava C."/>
            <person name="Yarden O."/>
            <person name="Zeng Q."/>
            <person name="Rollins J.A."/>
            <person name="Lebrun M.H."/>
            <person name="Dickman M."/>
        </authorList>
    </citation>
    <scope>NUCLEOTIDE SEQUENCE [LARGE SCALE GENOMIC DNA]</scope>
    <source>
        <strain evidence="3">T4</strain>
    </source>
</reference>
<evidence type="ECO:0000256" key="1">
    <source>
        <dbReference type="SAM" id="MobiDB-lite"/>
    </source>
</evidence>
<name>G2XTY8_BOTF4</name>
<feature type="compositionally biased region" description="Polar residues" evidence="1">
    <location>
        <begin position="35"/>
        <end position="49"/>
    </location>
</feature>
<feature type="region of interest" description="Disordered" evidence="1">
    <location>
        <begin position="35"/>
        <end position="74"/>
    </location>
</feature>
<sequence>MFHVRLMRFYAGPHTAIQKLCGMLAPLVVSHLSLATTTSKDTSQKNGKSSRSEMDEAGERFRKDKETRAISMID</sequence>
<protein>
    <submittedName>
        <fullName evidence="2">Uncharacterized protein</fullName>
    </submittedName>
</protein>
<proteinExistence type="predicted"/>
<evidence type="ECO:0000313" key="2">
    <source>
        <dbReference type="EMBL" id="CCD43958.1"/>
    </source>
</evidence>
<dbReference type="Proteomes" id="UP000008177">
    <property type="component" value="Unplaced contigs"/>
</dbReference>
<dbReference type="AlphaFoldDB" id="G2XTY8"/>
<accession>G2XTY8</accession>
<organism evidence="2 3">
    <name type="scientific">Botryotinia fuckeliana (strain T4)</name>
    <name type="common">Noble rot fungus</name>
    <name type="synonym">Botrytis cinerea</name>
    <dbReference type="NCBI Taxonomy" id="999810"/>
    <lineage>
        <taxon>Eukaryota</taxon>
        <taxon>Fungi</taxon>
        <taxon>Dikarya</taxon>
        <taxon>Ascomycota</taxon>
        <taxon>Pezizomycotina</taxon>
        <taxon>Leotiomycetes</taxon>
        <taxon>Helotiales</taxon>
        <taxon>Sclerotiniaceae</taxon>
        <taxon>Botrytis</taxon>
    </lineage>
</organism>
<feature type="compositionally biased region" description="Basic and acidic residues" evidence="1">
    <location>
        <begin position="50"/>
        <end position="68"/>
    </location>
</feature>
<dbReference type="EMBL" id="FQ790267">
    <property type="protein sequence ID" value="CCD43958.1"/>
    <property type="molecule type" value="Genomic_DNA"/>
</dbReference>
<dbReference type="HOGENOM" id="CLU_2687505_0_0_1"/>